<dbReference type="EMBL" id="CP032050">
    <property type="protein sequence ID" value="AYN65971.1"/>
    <property type="molecule type" value="Genomic_DNA"/>
</dbReference>
<dbReference type="RefSeq" id="WP_121847026.1">
    <property type="nucleotide sequence ID" value="NZ_CP032050.1"/>
</dbReference>
<dbReference type="SUPFAM" id="SSF52540">
    <property type="entry name" value="P-loop containing nucleoside triphosphate hydrolases"/>
    <property type="match status" value="1"/>
</dbReference>
<dbReference type="Pfam" id="PF12705">
    <property type="entry name" value="PDDEXK_1"/>
    <property type="match status" value="1"/>
</dbReference>
<dbReference type="OrthoDB" id="9762792at2"/>
<evidence type="ECO:0000313" key="3">
    <source>
        <dbReference type="Proteomes" id="UP000276309"/>
    </source>
</evidence>
<gene>
    <name evidence="2" type="ORF">D1013_00540</name>
</gene>
<dbReference type="KEGG" id="emar:D1013_00540"/>
<sequence>MRSFIDEVVHDIAQKHYGFESLIVVLPSKRAGTFLRTALAKNTGKTFFSPEIFSIESFVEKISGLLFANNTQQLFTLYECYLEQPYERKDDFFAFSKWAQTLLQDFNEIDRYLVDANELFSNLAAIQEINHWSLQEEKTDLMVDYLKFWYSLDNLYSDFCTKLLHKGMGHQGLVYRKACEAIEGFVSTHANKHFVFVGFNALNTSESRIIQYILNSTKADIYWDVDEYFLDDDIHDAGLFIRQHFNSWSFFEQNSPKGISSNFLSKKHIEVIGIPKNISQAKYLGQLLRDLSKSQLQNLQNMAVVLGDETLMNPIINSIPDEVEGINITMGYPLSKTPMASVFDDLLDLYITRTEQGWFHLAIESFLAHPYVRILFDDEESDKVATALESIKKNNWAYLNSERLLALLESEMAPLLFSHKLYEPTTFIELCKRVVLALKEVLIKRHDHLGLEYLYRFFTLFNQLSGLVEENTFVKDLRSLQALYRELVNTESLDFQGEPLEGLQIMGMLESRNLDFETVILTSVNEGILPSGKSNNSFIPFDLKVRLGLPTYKEKDAVYTYHFYRLLQRAKNIYILYNTEPDVLEGGEPSRLIRQLLADDHFKGSIVEKIAAPIIVPQMKTPEMIEKDSHLISLIKEHSNRGFSPTSLSNYVRNPIDFYKRNLLGIDDVLEVEENIAANTFGTIVHDVLEELYTPFIGHFLEKDKMHEAKKKVTTLVNREFSKTFFGGDISRGKNFIAYNVIVRYIENFIDMEIKEIESHRIKILALEENLKVDLPIPELDFPVRLKGKLDRIDEHDGVLRIIDYKTGKVTQPQVEIVNWEELITDYKYSKAFQLLCYAIMYTGLQPINQLQAGIFSFKNLNSGILSFATKEASRSRTKDYIINNEVLDTFTFYLRKLIIEICSPQQPFVEKEIE</sequence>
<dbReference type="Gene3D" id="3.90.320.10">
    <property type="match status" value="1"/>
</dbReference>
<protein>
    <submittedName>
        <fullName evidence="2">PD-(D/E)XK nuclease family protein</fullName>
    </submittedName>
</protein>
<evidence type="ECO:0000313" key="2">
    <source>
        <dbReference type="EMBL" id="AYN65971.1"/>
    </source>
</evidence>
<dbReference type="InterPro" id="IPR011604">
    <property type="entry name" value="PDDEXK-like_dom_sf"/>
</dbReference>
<dbReference type="InterPro" id="IPR011335">
    <property type="entry name" value="Restrct_endonuc-II-like"/>
</dbReference>
<proteinExistence type="predicted"/>
<name>A0A3G2L175_9FLAO</name>
<keyword evidence="3" id="KW-1185">Reference proteome</keyword>
<dbReference type="AlphaFoldDB" id="A0A3G2L175"/>
<accession>A0A3G2L175</accession>
<dbReference type="InterPro" id="IPR027417">
    <property type="entry name" value="P-loop_NTPase"/>
</dbReference>
<dbReference type="InterPro" id="IPR038726">
    <property type="entry name" value="PDDEXK_AddAB-type"/>
</dbReference>
<feature type="domain" description="PD-(D/E)XK endonuclease-like" evidence="1">
    <location>
        <begin position="643"/>
        <end position="872"/>
    </location>
</feature>
<dbReference type="Proteomes" id="UP000276309">
    <property type="component" value="Chromosome"/>
</dbReference>
<organism evidence="2 3">
    <name type="scientific">Euzebyella marina</name>
    <dbReference type="NCBI Taxonomy" id="1761453"/>
    <lineage>
        <taxon>Bacteria</taxon>
        <taxon>Pseudomonadati</taxon>
        <taxon>Bacteroidota</taxon>
        <taxon>Flavobacteriia</taxon>
        <taxon>Flavobacteriales</taxon>
        <taxon>Flavobacteriaceae</taxon>
        <taxon>Euzebyella</taxon>
    </lineage>
</organism>
<dbReference type="SUPFAM" id="SSF52980">
    <property type="entry name" value="Restriction endonuclease-like"/>
    <property type="match status" value="1"/>
</dbReference>
<reference evidence="2 3" key="1">
    <citation type="submission" date="2018-08" db="EMBL/GenBank/DDBJ databases">
        <title>The reduced genetic potential of extracellular carbohydrate catabolism in Euzebyella marina RN62, a Flavobacteriia bacterium isolated from the hadal water.</title>
        <authorList>
            <person name="Xue C."/>
        </authorList>
    </citation>
    <scope>NUCLEOTIDE SEQUENCE [LARGE SCALE GENOMIC DNA]</scope>
    <source>
        <strain evidence="2 3">RN62</strain>
    </source>
</reference>
<evidence type="ECO:0000259" key="1">
    <source>
        <dbReference type="Pfam" id="PF12705"/>
    </source>
</evidence>